<organism evidence="1 2">
    <name type="scientific">Nicotiana tabacum</name>
    <name type="common">Common tobacco</name>
    <dbReference type="NCBI Taxonomy" id="4097"/>
    <lineage>
        <taxon>Eukaryota</taxon>
        <taxon>Viridiplantae</taxon>
        <taxon>Streptophyta</taxon>
        <taxon>Embryophyta</taxon>
        <taxon>Tracheophyta</taxon>
        <taxon>Spermatophyta</taxon>
        <taxon>Magnoliopsida</taxon>
        <taxon>eudicotyledons</taxon>
        <taxon>Gunneridae</taxon>
        <taxon>Pentapetalae</taxon>
        <taxon>asterids</taxon>
        <taxon>lamiids</taxon>
        <taxon>Solanales</taxon>
        <taxon>Solanaceae</taxon>
        <taxon>Nicotianoideae</taxon>
        <taxon>Nicotianeae</taxon>
        <taxon>Nicotiana</taxon>
    </lineage>
</organism>
<accession>A0AC58SN04</accession>
<proteinExistence type="predicted"/>
<keyword evidence="1" id="KW-1185">Reference proteome</keyword>
<evidence type="ECO:0000313" key="2">
    <source>
        <dbReference type="RefSeq" id="XP_075086356.1"/>
    </source>
</evidence>
<protein>
    <submittedName>
        <fullName evidence="2">Uncharacterized protein LOC142169055</fullName>
    </submittedName>
</protein>
<reference evidence="2" key="2">
    <citation type="submission" date="2025-08" db="UniProtKB">
        <authorList>
            <consortium name="RefSeq"/>
        </authorList>
    </citation>
    <scope>IDENTIFICATION</scope>
    <source>
        <tissue evidence="2">Leaf</tissue>
    </source>
</reference>
<evidence type="ECO:0000313" key="1">
    <source>
        <dbReference type="Proteomes" id="UP000790787"/>
    </source>
</evidence>
<dbReference type="Proteomes" id="UP000790787">
    <property type="component" value="Chromosome 14"/>
</dbReference>
<gene>
    <name evidence="2" type="primary">LOC142169055</name>
</gene>
<reference evidence="1" key="1">
    <citation type="journal article" date="2014" name="Nat. Commun.">
        <title>The tobacco genome sequence and its comparison with those of tomato and potato.</title>
        <authorList>
            <person name="Sierro N."/>
            <person name="Battey J.N."/>
            <person name="Ouadi S."/>
            <person name="Bakaher N."/>
            <person name="Bovet L."/>
            <person name="Willig A."/>
            <person name="Goepfert S."/>
            <person name="Peitsch M.C."/>
            <person name="Ivanov N.V."/>
        </authorList>
    </citation>
    <scope>NUCLEOTIDE SEQUENCE [LARGE SCALE GENOMIC DNA]</scope>
</reference>
<dbReference type="RefSeq" id="XP_075086356.1">
    <property type="nucleotide sequence ID" value="XM_075230255.1"/>
</dbReference>
<name>A0AC58SN04_TOBAC</name>
<sequence length="328" mass="37804">MPTPSGNFSVSSAWNILRHRAHANPDYIKIWTKGLPFKISFFLWRLCKGKIPTDDLWRRSGVWKNFLQAAGLVVNLVQAASAVITWELLKRRNTMKYGGEISCNRVIHEVNKTLHYLVRMRYPWLSRIPPLWSDMISFFEGYKQYVGTKTVTWQLPYEGWFKCNTDGTSRGNPRPSSYGFCVRDHAGDLVFAKAKEIGETTNIVAEAKAIMEGLAYCVGRKLHPLIMETDSLVMRKIIDGEWATPWCVGAEVRKIKHIKNNYNIVFQHVLREGNIIADFFANLAFTFVGTHTFQSFNELTITAKKLINMDKSQMPNLRIRIVKRREPD</sequence>